<accession>A0A813FVM7</accession>
<reference evidence="2" key="1">
    <citation type="submission" date="2021-02" db="EMBL/GenBank/DDBJ databases">
        <authorList>
            <person name="Dougan E. K."/>
            <person name="Rhodes N."/>
            <person name="Thang M."/>
            <person name="Chan C."/>
        </authorList>
    </citation>
    <scope>NUCLEOTIDE SEQUENCE</scope>
</reference>
<keyword evidence="1" id="KW-0732">Signal</keyword>
<comment type="caution">
    <text evidence="2">The sequence shown here is derived from an EMBL/GenBank/DDBJ whole genome shotgun (WGS) entry which is preliminary data.</text>
</comment>
<protein>
    <submittedName>
        <fullName evidence="2">Uncharacterized protein</fullName>
    </submittedName>
</protein>
<gene>
    <name evidence="2" type="ORF">PGLA1383_LOCUS35317</name>
</gene>
<organism evidence="2 3">
    <name type="scientific">Polarella glacialis</name>
    <name type="common">Dinoflagellate</name>
    <dbReference type="NCBI Taxonomy" id="89957"/>
    <lineage>
        <taxon>Eukaryota</taxon>
        <taxon>Sar</taxon>
        <taxon>Alveolata</taxon>
        <taxon>Dinophyceae</taxon>
        <taxon>Suessiales</taxon>
        <taxon>Suessiaceae</taxon>
        <taxon>Polarella</taxon>
    </lineage>
</organism>
<proteinExistence type="predicted"/>
<dbReference type="AlphaFoldDB" id="A0A813FVM7"/>
<dbReference type="Proteomes" id="UP000654075">
    <property type="component" value="Unassembled WGS sequence"/>
</dbReference>
<name>A0A813FVM7_POLGL</name>
<evidence type="ECO:0000256" key="1">
    <source>
        <dbReference type="SAM" id="SignalP"/>
    </source>
</evidence>
<evidence type="ECO:0000313" key="3">
    <source>
        <dbReference type="Proteomes" id="UP000654075"/>
    </source>
</evidence>
<feature type="signal peptide" evidence="1">
    <location>
        <begin position="1"/>
        <end position="23"/>
    </location>
</feature>
<evidence type="ECO:0000313" key="2">
    <source>
        <dbReference type="EMBL" id="CAE8617656.1"/>
    </source>
</evidence>
<sequence length="494" mass="53843">MAALQFLWCLLAAFFASCRCVEGASVPYQEKKGCKADVEANSMLQLKDEIPKKRESCIRYSFTFPLMSNGRAFKFFILRLYNPSVTTASIPTVSWPLKTSVFEDALAEAASGSYRGALEDGFDQYAIYYAGFSLLNLTKRKRIAKLNATVSGFFPNVAYSSLQLMYGPGAWPDLSMLEVAASSYITTGTLGQRGTPNPFIAGSPTVLAYTHQAECVTHATTFLATPKRQTGSSRGRMRGLADVACKDTNTKLYRLSADMTVLVMADSATGSCSDSYLISPAQGVVATYPDQDFSNVDVYNFSWGFIRMRVPFVFNNSGEKIYQGSYSADNSDGYDVNYWSVSANVAQNGRDPNVPFTVNALMMQEQERMMTSTGHSYVLFAPMDFVINMTAANSTTPPKVNLPKLGISAYVLAAPSYAFIFRYKVPSPDWPGSTENVPCAATTAEMNSSVANCETLGNWAPQITRIGEGEGVETLAQLASVVQGAVFSHGKQHK</sequence>
<feature type="chain" id="PRO_5033032485" evidence="1">
    <location>
        <begin position="24"/>
        <end position="494"/>
    </location>
</feature>
<keyword evidence="3" id="KW-1185">Reference proteome</keyword>
<dbReference type="EMBL" id="CAJNNV010026241">
    <property type="protein sequence ID" value="CAE8617656.1"/>
    <property type="molecule type" value="Genomic_DNA"/>
</dbReference>